<dbReference type="AlphaFoldDB" id="A0A1I5PQD8"/>
<name>A0A1I5PQD8_9FIRM</name>
<protein>
    <submittedName>
        <fullName evidence="2">Uncharacterized protein</fullName>
    </submittedName>
</protein>
<keyword evidence="3" id="KW-1185">Reference proteome</keyword>
<feature type="transmembrane region" description="Helical" evidence="1">
    <location>
        <begin position="241"/>
        <end position="265"/>
    </location>
</feature>
<proteinExistence type="predicted"/>
<feature type="transmembrane region" description="Helical" evidence="1">
    <location>
        <begin position="161"/>
        <end position="181"/>
    </location>
</feature>
<evidence type="ECO:0000256" key="1">
    <source>
        <dbReference type="SAM" id="Phobius"/>
    </source>
</evidence>
<keyword evidence="1" id="KW-1133">Transmembrane helix</keyword>
<feature type="transmembrane region" description="Helical" evidence="1">
    <location>
        <begin position="358"/>
        <end position="387"/>
    </location>
</feature>
<feature type="transmembrane region" description="Helical" evidence="1">
    <location>
        <begin position="12"/>
        <end position="31"/>
    </location>
</feature>
<gene>
    <name evidence="2" type="ORF">SAMN04487928_101100</name>
</gene>
<evidence type="ECO:0000313" key="2">
    <source>
        <dbReference type="EMBL" id="SFP36219.1"/>
    </source>
</evidence>
<dbReference type="EMBL" id="FOXO01000001">
    <property type="protein sequence ID" value="SFP36219.1"/>
    <property type="molecule type" value="Genomic_DNA"/>
</dbReference>
<organism evidence="2 3">
    <name type="scientific">Butyrivibrio proteoclasticus</name>
    <dbReference type="NCBI Taxonomy" id="43305"/>
    <lineage>
        <taxon>Bacteria</taxon>
        <taxon>Bacillati</taxon>
        <taxon>Bacillota</taxon>
        <taxon>Clostridia</taxon>
        <taxon>Lachnospirales</taxon>
        <taxon>Lachnospiraceae</taxon>
        <taxon>Butyrivibrio</taxon>
    </lineage>
</organism>
<keyword evidence="1" id="KW-0812">Transmembrane</keyword>
<feature type="transmembrane region" description="Helical" evidence="1">
    <location>
        <begin position="117"/>
        <end position="140"/>
    </location>
</feature>
<keyword evidence="1" id="KW-0472">Membrane</keyword>
<sequence>MEIITKGISRSKLIHVLDCFVMFLLCFMIFYKLTDSFAFYLSWPKWWGNLWKIAVDACCIVAGVKIYIYFDIDKKRSIAALLIMLTVTLMNMFELNDYVYLGAVIVMFMYVDYNKIAIVYTSFMGSLLAVILICSLLDIIPNFYGDTARLQGIKVYSLGYVEHNGFMLFFSFWAFAFLFVVKKHRMVAVFLVMAITGALYYFTASLTSMAIIGIGCMLCLLNEGIEKLSPRSFLYSVKQKLLYFLVGMPIYCAMGLAGLVLWFNITLPPYGANTFNSRLMLIDRALEEVGFNLPKSNYERVADTSFNIITGTGALNYYGGETLYGGSFVQNGLMVVILWIALIMAVLYKALKNKHYTIFFAVVALSILGMSEGFHVNVACSIFWIYLFAGTRKGKNKCKR</sequence>
<feature type="transmembrane region" description="Helical" evidence="1">
    <location>
        <begin position="51"/>
        <end position="70"/>
    </location>
</feature>
<accession>A0A1I5PQD8</accession>
<reference evidence="3" key="1">
    <citation type="submission" date="2016-10" db="EMBL/GenBank/DDBJ databases">
        <authorList>
            <person name="Varghese N."/>
            <person name="Submissions S."/>
        </authorList>
    </citation>
    <scope>NUCLEOTIDE SEQUENCE [LARGE SCALE GENOMIC DNA]</scope>
    <source>
        <strain evidence="3">P18</strain>
    </source>
</reference>
<evidence type="ECO:0000313" key="3">
    <source>
        <dbReference type="Proteomes" id="UP000182624"/>
    </source>
</evidence>
<feature type="transmembrane region" description="Helical" evidence="1">
    <location>
        <begin position="332"/>
        <end position="351"/>
    </location>
</feature>
<dbReference type="Proteomes" id="UP000182624">
    <property type="component" value="Unassembled WGS sequence"/>
</dbReference>
<feature type="transmembrane region" description="Helical" evidence="1">
    <location>
        <begin position="187"/>
        <end position="220"/>
    </location>
</feature>